<dbReference type="SMART" id="SM00444">
    <property type="entry name" value="GYF"/>
    <property type="match status" value="1"/>
</dbReference>
<dbReference type="EMBL" id="MTSL01000055">
    <property type="protein sequence ID" value="PJF19502.1"/>
    <property type="molecule type" value="Genomic_DNA"/>
</dbReference>
<feature type="compositionally biased region" description="Low complexity" evidence="1">
    <location>
        <begin position="287"/>
        <end position="311"/>
    </location>
</feature>
<dbReference type="InterPro" id="IPR036322">
    <property type="entry name" value="WD40_repeat_dom_sf"/>
</dbReference>
<dbReference type="SMART" id="SM00320">
    <property type="entry name" value="WD40"/>
    <property type="match status" value="7"/>
</dbReference>
<feature type="region of interest" description="Disordered" evidence="1">
    <location>
        <begin position="1"/>
        <end position="28"/>
    </location>
</feature>
<dbReference type="Proteomes" id="UP000240830">
    <property type="component" value="Unassembled WGS sequence"/>
</dbReference>
<dbReference type="GO" id="GO:0003723">
    <property type="term" value="F:RNA binding"/>
    <property type="evidence" value="ECO:0007669"/>
    <property type="project" value="TreeGrafter"/>
</dbReference>
<dbReference type="InterPro" id="IPR001680">
    <property type="entry name" value="WD40_rpt"/>
</dbReference>
<feature type="compositionally biased region" description="Low complexity" evidence="1">
    <location>
        <begin position="537"/>
        <end position="550"/>
    </location>
</feature>
<reference evidence="3 4" key="1">
    <citation type="submission" date="2016-10" db="EMBL/GenBank/DDBJ databases">
        <title>The genome of Paramicrosporidium saccamoebae is the missing link in understanding Cryptomycota and Microsporidia evolution.</title>
        <authorList>
            <person name="Quandt C.A."/>
            <person name="Beaudet D."/>
            <person name="Corsaro D."/>
            <person name="Michel R."/>
            <person name="Corradi N."/>
            <person name="James T."/>
        </authorList>
    </citation>
    <scope>NUCLEOTIDE SEQUENCE [LARGE SCALE GENOMIC DNA]</scope>
    <source>
        <strain evidence="3 4">KSL3</strain>
    </source>
</reference>
<feature type="region of interest" description="Disordered" evidence="1">
    <location>
        <begin position="509"/>
        <end position="553"/>
    </location>
</feature>
<sequence length="1378" mass="152163">MESSSPPKDTFTETSNRTGRFSKTNRNILARFRPDLKLPASFSGMSEFTEIWMDELLLPVSREPFSPEEETIFSSGQLASNSKKQHGPTRGGARGGHRGRGGRQTGTDREMAHSFEGSSSFSNRMKDFPAPDRNDNSMVEEDALWNMPQTEDSLGTFDDKGNFSVGGVFGGRTLEEGLLSSSAPGHDRLPPPGRMAEGKDDALMGFMTQLKEKKEEALVGPTTQWYYRDPAGQIQGPFQTKKMLHWYTRNYFPESLPLRRECDILFEPLSVWKSKCGGVCPFELEVESPSSSSRSSTIASSRSSVSSSLPAPISPPAPTASIFAKLGLPWTGPTKPEPEVLPTTKEPNLAEDQLMFLKQFNIKPTAEPVSTSTGSVLSDRSVERRTLNMGEKSLSANERLPNPAGRSLNVGASEIGWKKLEVSPVAAFEIAPPPTVSKPSSMAPAPKPLVSPLELIPANSPTVGWTRPVSNSRPLSDIMREEAEMDAARRASQPKNAPKSFAETLRAAEASRLPTKPMIPPTVSASASKPSMVKKATNTPTLTSSNPTNNAKQTDTKNWCLAQLKPLESSYDTNMCTILLMELQTPLEIAGFIEDNMKSTRMDMRTFMRELVERRFGAPAPVETPTEDAEFKTVGRKQHPAQTLIPNSDRPTRVRMTLLHRCKFVDWMPQAINAMDMSPSGTRPLLAVSRTTGDLELYDASQNWLLRCIPSGRSVECLLWLRPTGVRNRKFVQCERHAAWTLTQTTVIPREERLPTGRLVTAGHDGSVVEWDVERGRPRRIEEPGGGGIWAMAASPDEMHLALACADGNLRIIDAKTFAVVRILPGTDGSAKLLSVTWSKMNPAWVAAGTSDSTILVWNVTSTGAQLMHRINMEAIFCTPTMVWCVRFAGKTLVSGNSLGQVQFWNPRLGTHMTTCKLHKVDVLTIAVHPSQRHIFTCGADGKTLEFRVGGSDRMAWRPCGRRTDHTHDIRAAVVARVPCIFDRDGKSKIHRHGVLITGGMDTKIVMYDPFGKTKHETRVISPLPKRPVVRLAKEARVLAASVGSCIKIWTLGTIDQYIFDQVKNTPDTEHPHRKAKFMLSKPGRYLLQMNVPGEETISSFDITAKADRLVYTTRSTIRLYDLKIVGDDLDVQRLTLPEADFGVPQVAIFSNDSLLVTYLDENQSTLVSYALDSSVITVRHVVPLATGPAAVAVDMMSVQGNFVAIHNLQNVLYVVNRDKLIVKHNKLPSFVQAMRVLPSTVVLITADRGIHQLILPSGDLTSVAELPAQWKASPDQIVGMAMVPNTRKNFRIWTESQIIQIDLDKPLVATVRPKKATRPDGESTDSIVGNFERFSGYKNIMMVDYLTANEAIIVERPWEAIADHLPEAQDCKKFGGF</sequence>
<dbReference type="STRING" id="1246581.A0A2H9TP44"/>
<dbReference type="PANTHER" id="PTHR44163">
    <property type="entry name" value="U3 SMALL NUCLEOLAR RNA-ASSOCIATED PROTEIN 4 HOMOLOG"/>
    <property type="match status" value="1"/>
</dbReference>
<feature type="compositionally biased region" description="Polar residues" evidence="1">
    <location>
        <begin position="1"/>
        <end position="27"/>
    </location>
</feature>
<dbReference type="GO" id="GO:0000462">
    <property type="term" value="P:maturation of SSU-rRNA from tricistronic rRNA transcript (SSU-rRNA, 5.8S rRNA, LSU-rRNA)"/>
    <property type="evidence" value="ECO:0007669"/>
    <property type="project" value="InterPro"/>
</dbReference>
<organism evidence="3 4">
    <name type="scientific">Paramicrosporidium saccamoebae</name>
    <dbReference type="NCBI Taxonomy" id="1246581"/>
    <lineage>
        <taxon>Eukaryota</taxon>
        <taxon>Fungi</taxon>
        <taxon>Fungi incertae sedis</taxon>
        <taxon>Cryptomycota</taxon>
        <taxon>Cryptomycota incertae sedis</taxon>
        <taxon>Paramicrosporidium</taxon>
    </lineage>
</organism>
<dbReference type="GO" id="GO:0034455">
    <property type="term" value="C:t-UTP complex"/>
    <property type="evidence" value="ECO:0007669"/>
    <property type="project" value="TreeGrafter"/>
</dbReference>
<dbReference type="SUPFAM" id="SSF101908">
    <property type="entry name" value="Putative isomerase YbhE"/>
    <property type="match status" value="1"/>
</dbReference>
<dbReference type="Gene3D" id="2.130.10.10">
    <property type="entry name" value="YVTN repeat-like/Quinoprotein amine dehydrogenase"/>
    <property type="match status" value="2"/>
</dbReference>
<evidence type="ECO:0000259" key="2">
    <source>
        <dbReference type="PROSITE" id="PS50829"/>
    </source>
</evidence>
<gene>
    <name evidence="3" type="ORF">PSACC_00682</name>
</gene>
<dbReference type="InterPro" id="IPR015943">
    <property type="entry name" value="WD40/YVTN_repeat-like_dom_sf"/>
</dbReference>
<dbReference type="PROSITE" id="PS50829">
    <property type="entry name" value="GYF"/>
    <property type="match status" value="1"/>
</dbReference>
<evidence type="ECO:0000313" key="3">
    <source>
        <dbReference type="EMBL" id="PJF19502.1"/>
    </source>
</evidence>
<dbReference type="GO" id="GO:0030686">
    <property type="term" value="C:90S preribosome"/>
    <property type="evidence" value="ECO:0007669"/>
    <property type="project" value="InterPro"/>
</dbReference>
<name>A0A2H9TP44_9FUNG</name>
<dbReference type="PANTHER" id="PTHR44163:SF1">
    <property type="entry name" value="U3 SMALL NUCLEOLAR RNA-ASSOCIATED PROTEIN 4 HOMOLOG"/>
    <property type="match status" value="1"/>
</dbReference>
<proteinExistence type="predicted"/>
<dbReference type="InterPro" id="IPR003169">
    <property type="entry name" value="GYF"/>
</dbReference>
<dbReference type="Pfam" id="PF02213">
    <property type="entry name" value="GYF"/>
    <property type="match status" value="1"/>
</dbReference>
<feature type="compositionally biased region" description="Polar residues" evidence="1">
    <location>
        <begin position="72"/>
        <end position="82"/>
    </location>
</feature>
<dbReference type="Pfam" id="PF00400">
    <property type="entry name" value="WD40"/>
    <property type="match status" value="1"/>
</dbReference>
<keyword evidence="4" id="KW-1185">Reference proteome</keyword>
<feature type="region of interest" description="Disordered" evidence="1">
    <location>
        <begin position="68"/>
        <end position="125"/>
    </location>
</feature>
<dbReference type="GO" id="GO:0032040">
    <property type="term" value="C:small-subunit processome"/>
    <property type="evidence" value="ECO:0007669"/>
    <property type="project" value="TreeGrafter"/>
</dbReference>
<evidence type="ECO:0000313" key="4">
    <source>
        <dbReference type="Proteomes" id="UP000240830"/>
    </source>
</evidence>
<dbReference type="OrthoDB" id="8883818at2759"/>
<dbReference type="InterPro" id="IPR035445">
    <property type="entry name" value="GYF-like_dom_sf"/>
</dbReference>
<evidence type="ECO:0000256" key="1">
    <source>
        <dbReference type="SAM" id="MobiDB-lite"/>
    </source>
</evidence>
<accession>A0A2H9TP44</accession>
<feature type="domain" description="GYF" evidence="2">
    <location>
        <begin position="222"/>
        <end position="270"/>
    </location>
</feature>
<protein>
    <recommendedName>
        <fullName evidence="2">GYF domain-containing protein</fullName>
    </recommendedName>
</protein>
<dbReference type="SUPFAM" id="SSF50978">
    <property type="entry name" value="WD40 repeat-like"/>
    <property type="match status" value="1"/>
</dbReference>
<dbReference type="Gene3D" id="3.30.1490.40">
    <property type="match status" value="1"/>
</dbReference>
<comment type="caution">
    <text evidence="3">The sequence shown here is derived from an EMBL/GenBank/DDBJ whole genome shotgun (WGS) entry which is preliminary data.</text>
</comment>
<feature type="region of interest" description="Disordered" evidence="1">
    <location>
        <begin position="285"/>
        <end position="312"/>
    </location>
</feature>
<dbReference type="InterPro" id="IPR046351">
    <property type="entry name" value="UTP4"/>
</dbReference>
<feature type="region of interest" description="Disordered" evidence="1">
    <location>
        <begin position="620"/>
        <end position="648"/>
    </location>
</feature>
<dbReference type="SUPFAM" id="SSF55277">
    <property type="entry name" value="GYF domain"/>
    <property type="match status" value="1"/>
</dbReference>